<reference evidence="2" key="1">
    <citation type="journal article" date="2023" name="Nat. Plants">
        <title>Single-cell RNA sequencing provides a high-resolution roadmap for understanding the multicellular compartmentation of specialized metabolism.</title>
        <authorList>
            <person name="Sun S."/>
            <person name="Shen X."/>
            <person name="Li Y."/>
            <person name="Li Y."/>
            <person name="Wang S."/>
            <person name="Li R."/>
            <person name="Zhang H."/>
            <person name="Shen G."/>
            <person name="Guo B."/>
            <person name="Wei J."/>
            <person name="Xu J."/>
            <person name="St-Pierre B."/>
            <person name="Chen S."/>
            <person name="Sun C."/>
        </authorList>
    </citation>
    <scope>NUCLEOTIDE SEQUENCE [LARGE SCALE GENOMIC DNA]</scope>
</reference>
<proteinExistence type="predicted"/>
<name>A0ACB9ZYY6_CATRO</name>
<dbReference type="Proteomes" id="UP001060085">
    <property type="component" value="Linkage Group LG07"/>
</dbReference>
<keyword evidence="2" id="KW-1185">Reference proteome</keyword>
<organism evidence="1 2">
    <name type="scientific">Catharanthus roseus</name>
    <name type="common">Madagascar periwinkle</name>
    <name type="synonym">Vinca rosea</name>
    <dbReference type="NCBI Taxonomy" id="4058"/>
    <lineage>
        <taxon>Eukaryota</taxon>
        <taxon>Viridiplantae</taxon>
        <taxon>Streptophyta</taxon>
        <taxon>Embryophyta</taxon>
        <taxon>Tracheophyta</taxon>
        <taxon>Spermatophyta</taxon>
        <taxon>Magnoliopsida</taxon>
        <taxon>eudicotyledons</taxon>
        <taxon>Gunneridae</taxon>
        <taxon>Pentapetalae</taxon>
        <taxon>asterids</taxon>
        <taxon>lamiids</taxon>
        <taxon>Gentianales</taxon>
        <taxon>Apocynaceae</taxon>
        <taxon>Rauvolfioideae</taxon>
        <taxon>Vinceae</taxon>
        <taxon>Catharanthinae</taxon>
        <taxon>Catharanthus</taxon>
    </lineage>
</organism>
<gene>
    <name evidence="1" type="ORF">M9H77_31047</name>
</gene>
<comment type="caution">
    <text evidence="1">The sequence shown here is derived from an EMBL/GenBank/DDBJ whole genome shotgun (WGS) entry which is preliminary data.</text>
</comment>
<protein>
    <submittedName>
        <fullName evidence="1">Uncharacterized protein</fullName>
    </submittedName>
</protein>
<sequence>MVTSLLMVELLSIILMIAMRAIDLELEMVIMIELIIEFRGMKLEMKKKFSNLGNTSRPLSYNNVKLPLLCGIFGSSNYVAWDQNVESLSYSYGVKEEEMFHLVLKSLSYEVNAWWDCKCENSWRIGAQSIKTWSLIKLALRTKFGVENHEGQAKKKFMESSMGEKSAKVNEPSQAQDVLDRKVSLHHEKKNTCTFVNEEKSRKEKVKSVGSTKESEGKGKEIKCLIENHESLKEEHMEEKIQSQFFDFLITISGTKTNHGMKAKEEGMERSLAFVIKIHQ</sequence>
<accession>A0ACB9ZYY6</accession>
<evidence type="ECO:0000313" key="1">
    <source>
        <dbReference type="EMBL" id="KAI5653860.1"/>
    </source>
</evidence>
<evidence type="ECO:0000313" key="2">
    <source>
        <dbReference type="Proteomes" id="UP001060085"/>
    </source>
</evidence>
<dbReference type="EMBL" id="CM044707">
    <property type="protein sequence ID" value="KAI5653860.1"/>
    <property type="molecule type" value="Genomic_DNA"/>
</dbReference>